<keyword evidence="4" id="KW-0804">Transcription</keyword>
<dbReference type="CDD" id="cd00067">
    <property type="entry name" value="GAL4"/>
    <property type="match status" value="1"/>
</dbReference>
<dbReference type="GO" id="GO:0005634">
    <property type="term" value="C:nucleus"/>
    <property type="evidence" value="ECO:0007669"/>
    <property type="project" value="UniProtKB-SubCell"/>
</dbReference>
<dbReference type="EMBL" id="ML732169">
    <property type="protein sequence ID" value="KAB8077389.1"/>
    <property type="molecule type" value="Genomic_DNA"/>
</dbReference>
<dbReference type="OrthoDB" id="5130013at2759"/>
<organism evidence="7 8">
    <name type="scientific">Aspergillus leporis</name>
    <dbReference type="NCBI Taxonomy" id="41062"/>
    <lineage>
        <taxon>Eukaryota</taxon>
        <taxon>Fungi</taxon>
        <taxon>Dikarya</taxon>
        <taxon>Ascomycota</taxon>
        <taxon>Pezizomycotina</taxon>
        <taxon>Eurotiomycetes</taxon>
        <taxon>Eurotiomycetidae</taxon>
        <taxon>Eurotiales</taxon>
        <taxon>Aspergillaceae</taxon>
        <taxon>Aspergillus</taxon>
        <taxon>Aspergillus subgen. Circumdati</taxon>
    </lineage>
</organism>
<proteinExistence type="predicted"/>
<dbReference type="InterPro" id="IPR001138">
    <property type="entry name" value="Zn2Cys6_DnaBD"/>
</dbReference>
<evidence type="ECO:0000256" key="2">
    <source>
        <dbReference type="ARBA" id="ARBA00023015"/>
    </source>
</evidence>
<evidence type="ECO:0000313" key="7">
    <source>
        <dbReference type="EMBL" id="KAB8077389.1"/>
    </source>
</evidence>
<dbReference type="GO" id="GO:0000976">
    <property type="term" value="F:transcription cis-regulatory region binding"/>
    <property type="evidence" value="ECO:0007669"/>
    <property type="project" value="TreeGrafter"/>
</dbReference>
<dbReference type="PROSITE" id="PS50048">
    <property type="entry name" value="ZN2_CY6_FUNGAL_2"/>
    <property type="match status" value="1"/>
</dbReference>
<protein>
    <submittedName>
        <fullName evidence="7">C6 transcription factor (Acr-2)</fullName>
    </submittedName>
</protein>
<dbReference type="SUPFAM" id="SSF57701">
    <property type="entry name" value="Zn2/Cys6 DNA-binding domain"/>
    <property type="match status" value="1"/>
</dbReference>
<dbReference type="Proteomes" id="UP000326565">
    <property type="component" value="Unassembled WGS sequence"/>
</dbReference>
<evidence type="ECO:0000256" key="3">
    <source>
        <dbReference type="ARBA" id="ARBA00023125"/>
    </source>
</evidence>
<feature type="domain" description="Zn(2)-C6 fungal-type" evidence="6">
    <location>
        <begin position="4"/>
        <end position="32"/>
    </location>
</feature>
<dbReference type="SMART" id="SM00066">
    <property type="entry name" value="GAL4"/>
    <property type="match status" value="1"/>
</dbReference>
<dbReference type="Pfam" id="PF11951">
    <property type="entry name" value="Fungal_trans_2"/>
    <property type="match status" value="1"/>
</dbReference>
<accession>A0A5N5X9K2</accession>
<dbReference type="GO" id="GO:0045944">
    <property type="term" value="P:positive regulation of transcription by RNA polymerase II"/>
    <property type="evidence" value="ECO:0007669"/>
    <property type="project" value="TreeGrafter"/>
</dbReference>
<keyword evidence="3" id="KW-0238">DNA-binding</keyword>
<keyword evidence="5" id="KW-0539">Nucleus</keyword>
<dbReference type="PANTHER" id="PTHR37534:SF8">
    <property type="entry name" value="ZN(II)2CYS6 TRANSCRIPTION FACTOR (EUROFUNG)"/>
    <property type="match status" value="1"/>
</dbReference>
<sequence length="520" mass="58419">MDSSCYTCRRRRIECEMTQPPCKKCKKAGLECFQKRPFRWVQGAAFRGTMSKASVKDVSVASTAAANTRPSSRKKGNAIVTTTTHPESTLPMGDGTFAHLILSVPLSLDDPYSSSLDRTSKYYLYYYTKCVCKLFIMYDSNKNPLRNLIPVALDNPVLFNSIATLSARHLANADRAFQQPEDVARSEFNDAHHDALLFKYKAIQGLSLALDDAMSCRKDTTVASAFLLIFLDLLESGSDKWNFHLEGIKGLIAQIQLERGPQAGREQDLGETVQGIRAFIIRQIYLIDTLGATYTRPRLLSNSISLQQSNTPLPMSVDKSYLGCPEYLLDALRFFSACRDLLASSEILDEGTLHSIIQELSAVLDATQSFDFYTWASSLPQPHPPSTQDIQMLATLAQSYKVGTLIYGKRVLGALNGESTSQDDLVCELIDIIEALRRDEALFKCILWPMFVAGLESRQQPQREYVISCLEKFWLETKCINVVNAGDLLRNFWRQEDSETMLLSQWIFNIGRLGGDWLLI</sequence>
<dbReference type="Pfam" id="PF00172">
    <property type="entry name" value="Zn_clus"/>
    <property type="match status" value="1"/>
</dbReference>
<dbReference type="AlphaFoldDB" id="A0A5N5X9K2"/>
<gene>
    <name evidence="7" type="ORF">BDV29DRAFT_188724</name>
</gene>
<reference evidence="7 8" key="1">
    <citation type="submission" date="2019-04" db="EMBL/GenBank/DDBJ databases">
        <title>Friends and foes A comparative genomics study of 23 Aspergillus species from section Flavi.</title>
        <authorList>
            <consortium name="DOE Joint Genome Institute"/>
            <person name="Kjaerbolling I."/>
            <person name="Vesth T."/>
            <person name="Frisvad J.C."/>
            <person name="Nybo J.L."/>
            <person name="Theobald S."/>
            <person name="Kildgaard S."/>
            <person name="Isbrandt T."/>
            <person name="Kuo A."/>
            <person name="Sato A."/>
            <person name="Lyhne E.K."/>
            <person name="Kogle M.E."/>
            <person name="Wiebenga A."/>
            <person name="Kun R.S."/>
            <person name="Lubbers R.J."/>
            <person name="Makela M.R."/>
            <person name="Barry K."/>
            <person name="Chovatia M."/>
            <person name="Clum A."/>
            <person name="Daum C."/>
            <person name="Haridas S."/>
            <person name="He G."/>
            <person name="LaButti K."/>
            <person name="Lipzen A."/>
            <person name="Mondo S."/>
            <person name="Riley R."/>
            <person name="Salamov A."/>
            <person name="Simmons B.A."/>
            <person name="Magnuson J.K."/>
            <person name="Henrissat B."/>
            <person name="Mortensen U.H."/>
            <person name="Larsen T.O."/>
            <person name="Devries R.P."/>
            <person name="Grigoriev I.V."/>
            <person name="Machida M."/>
            <person name="Baker S.E."/>
            <person name="Andersen M.R."/>
        </authorList>
    </citation>
    <scope>NUCLEOTIDE SEQUENCE [LARGE SCALE GENOMIC DNA]</scope>
    <source>
        <strain evidence="7 8">CBS 151.66</strain>
    </source>
</reference>
<evidence type="ECO:0000256" key="1">
    <source>
        <dbReference type="ARBA" id="ARBA00004123"/>
    </source>
</evidence>
<dbReference type="Gene3D" id="4.10.240.10">
    <property type="entry name" value="Zn(2)-C6 fungal-type DNA-binding domain"/>
    <property type="match status" value="1"/>
</dbReference>
<comment type="subcellular location">
    <subcellularLocation>
        <location evidence="1">Nucleus</location>
    </subcellularLocation>
</comment>
<keyword evidence="8" id="KW-1185">Reference proteome</keyword>
<dbReference type="PROSITE" id="PS00463">
    <property type="entry name" value="ZN2_CY6_FUNGAL_1"/>
    <property type="match status" value="1"/>
</dbReference>
<dbReference type="PANTHER" id="PTHR37534">
    <property type="entry name" value="TRANSCRIPTIONAL ACTIVATOR PROTEIN UGA3"/>
    <property type="match status" value="1"/>
</dbReference>
<dbReference type="InterPro" id="IPR021858">
    <property type="entry name" value="Fun_TF"/>
</dbReference>
<evidence type="ECO:0000256" key="4">
    <source>
        <dbReference type="ARBA" id="ARBA00023163"/>
    </source>
</evidence>
<dbReference type="GO" id="GO:0000981">
    <property type="term" value="F:DNA-binding transcription factor activity, RNA polymerase II-specific"/>
    <property type="evidence" value="ECO:0007669"/>
    <property type="project" value="InterPro"/>
</dbReference>
<name>A0A5N5X9K2_9EURO</name>
<dbReference type="GO" id="GO:0008270">
    <property type="term" value="F:zinc ion binding"/>
    <property type="evidence" value="ECO:0007669"/>
    <property type="project" value="InterPro"/>
</dbReference>
<evidence type="ECO:0000259" key="6">
    <source>
        <dbReference type="PROSITE" id="PS50048"/>
    </source>
</evidence>
<keyword evidence="2" id="KW-0805">Transcription regulation</keyword>
<evidence type="ECO:0000313" key="8">
    <source>
        <dbReference type="Proteomes" id="UP000326565"/>
    </source>
</evidence>
<dbReference type="InterPro" id="IPR036864">
    <property type="entry name" value="Zn2-C6_fun-type_DNA-bd_sf"/>
</dbReference>
<evidence type="ECO:0000256" key="5">
    <source>
        <dbReference type="ARBA" id="ARBA00023242"/>
    </source>
</evidence>